<organism evidence="1 3">
    <name type="scientific">Streptomyces griseochromogenes</name>
    <dbReference type="NCBI Taxonomy" id="68214"/>
    <lineage>
        <taxon>Bacteria</taxon>
        <taxon>Bacillati</taxon>
        <taxon>Actinomycetota</taxon>
        <taxon>Actinomycetes</taxon>
        <taxon>Kitasatosporales</taxon>
        <taxon>Streptomycetaceae</taxon>
        <taxon>Streptomyces</taxon>
    </lineage>
</organism>
<protein>
    <submittedName>
        <fullName evidence="1">Uncharacterized protein</fullName>
    </submittedName>
</protein>
<reference evidence="2 4" key="2">
    <citation type="submission" date="2021-03" db="EMBL/GenBank/DDBJ databases">
        <title>Genomic Encyclopedia of Type Strains, Phase IV (KMG-IV): sequencing the most valuable type-strain genomes for metagenomic binning, comparative biology and taxonomic classification.</title>
        <authorList>
            <person name="Goeker M."/>
        </authorList>
    </citation>
    <scope>NUCLEOTIDE SEQUENCE [LARGE SCALE GENOMIC DNA]</scope>
    <source>
        <strain evidence="2 4">DSM 40499</strain>
    </source>
</reference>
<proteinExistence type="predicted"/>
<dbReference type="EMBL" id="CP016279">
    <property type="protein sequence ID" value="ANP51989.1"/>
    <property type="molecule type" value="Genomic_DNA"/>
</dbReference>
<sequence>MTEAVLPEVRAAQRRIVSTVRVSGVLNNDGLALWRETRCGEWKATAAEIGQDLQLLEVPYTIVTAFRFPLASSYNKAMRQGDEVRIVRNDLTHLVRWMPSLKESIGDIPEDCPGWAFPCSSPAP</sequence>
<accession>A0A1B1AZK2</accession>
<evidence type="ECO:0000313" key="3">
    <source>
        <dbReference type="Proteomes" id="UP000092659"/>
    </source>
</evidence>
<dbReference type="Proteomes" id="UP000092659">
    <property type="component" value="Chromosome"/>
</dbReference>
<reference evidence="1 3" key="1">
    <citation type="submission" date="2016-06" db="EMBL/GenBank/DDBJ databases">
        <title>Complete genome sequence of Streptomyces griseochromogenes ATCC 14511, the Blasticidin S producer.</title>
        <authorList>
            <person name="Wu L."/>
        </authorList>
    </citation>
    <scope>NUCLEOTIDE SEQUENCE [LARGE SCALE GENOMIC DNA]</scope>
    <source>
        <strain evidence="1 3">ATCC 14511</strain>
    </source>
</reference>
<evidence type="ECO:0000313" key="4">
    <source>
        <dbReference type="Proteomes" id="UP001519309"/>
    </source>
</evidence>
<evidence type="ECO:0000313" key="2">
    <source>
        <dbReference type="EMBL" id="MBP2055976.1"/>
    </source>
</evidence>
<keyword evidence="4" id="KW-1185">Reference proteome</keyword>
<dbReference type="OrthoDB" id="4158533at2"/>
<dbReference type="RefSeq" id="WP_067307374.1">
    <property type="nucleotide sequence ID" value="NZ_CP016279.1"/>
</dbReference>
<gene>
    <name evidence="1" type="ORF">AVL59_22595</name>
    <name evidence="2" type="ORF">J2Z21_008993</name>
</gene>
<dbReference type="AlphaFoldDB" id="A0A1B1AZK2"/>
<dbReference type="EMBL" id="JAGGLP010000037">
    <property type="protein sequence ID" value="MBP2055976.1"/>
    <property type="molecule type" value="Genomic_DNA"/>
</dbReference>
<name>A0A1B1AZK2_9ACTN</name>
<dbReference type="KEGG" id="sgs:AVL59_22595"/>
<dbReference type="Proteomes" id="UP001519309">
    <property type="component" value="Unassembled WGS sequence"/>
</dbReference>
<evidence type="ECO:0000313" key="1">
    <source>
        <dbReference type="EMBL" id="ANP51989.1"/>
    </source>
</evidence>